<sequence>MTADTEKIYNVSNLMSSKAHDISTTGGKNPPHGPRRVLALAKYTSSPFVQMRYRFPFSDEEIVISLLCVILQTVLNGIVNIDNVKVNFYIGKFSEESFITLFTTLNYLICRCDSVYGNLVSKDLLPNEFSNHNIRNICVKRNYHIIKALDSNLILPISTKCLDPQIVAYVDEVRILERHFDGLELHHVPRRDNMLANDLWGLASSRAPVPLGVFDEVIGSPSAAPPGPSTMSISSP</sequence>
<dbReference type="Gramene" id="OPUNC03G20060.1">
    <property type="protein sequence ID" value="OPUNC03G20060.1"/>
    <property type="gene ID" value="OPUNC03G20060"/>
</dbReference>
<protein>
    <recommendedName>
        <fullName evidence="3">RNase H type-1 domain-containing protein</fullName>
    </recommendedName>
</protein>
<evidence type="ECO:0000313" key="1">
    <source>
        <dbReference type="EnsemblPlants" id="OPUNC03G20060.1"/>
    </source>
</evidence>
<dbReference type="AlphaFoldDB" id="A0A0E0KEZ8"/>
<reference evidence="1" key="1">
    <citation type="submission" date="2015-04" db="UniProtKB">
        <authorList>
            <consortium name="EnsemblPlants"/>
        </authorList>
    </citation>
    <scope>IDENTIFICATION</scope>
</reference>
<proteinExistence type="predicted"/>
<keyword evidence="2" id="KW-1185">Reference proteome</keyword>
<evidence type="ECO:0008006" key="3">
    <source>
        <dbReference type="Google" id="ProtNLM"/>
    </source>
</evidence>
<reference evidence="1" key="2">
    <citation type="submission" date="2018-05" db="EMBL/GenBank/DDBJ databases">
        <title>OpunRS2 (Oryza punctata Reference Sequence Version 2).</title>
        <authorList>
            <person name="Zhang J."/>
            <person name="Kudrna D."/>
            <person name="Lee S."/>
            <person name="Talag J."/>
            <person name="Welchert J."/>
            <person name="Wing R.A."/>
        </authorList>
    </citation>
    <scope>NUCLEOTIDE SEQUENCE [LARGE SCALE GENOMIC DNA]</scope>
</reference>
<dbReference type="HOGENOM" id="CLU_1177031_0_0_1"/>
<accession>A0A0E0KEZ8</accession>
<name>A0A0E0KEZ8_ORYPU</name>
<organism evidence="1">
    <name type="scientific">Oryza punctata</name>
    <name type="common">Red rice</name>
    <dbReference type="NCBI Taxonomy" id="4537"/>
    <lineage>
        <taxon>Eukaryota</taxon>
        <taxon>Viridiplantae</taxon>
        <taxon>Streptophyta</taxon>
        <taxon>Embryophyta</taxon>
        <taxon>Tracheophyta</taxon>
        <taxon>Spermatophyta</taxon>
        <taxon>Magnoliopsida</taxon>
        <taxon>Liliopsida</taxon>
        <taxon>Poales</taxon>
        <taxon>Poaceae</taxon>
        <taxon>BOP clade</taxon>
        <taxon>Oryzoideae</taxon>
        <taxon>Oryzeae</taxon>
        <taxon>Oryzinae</taxon>
        <taxon>Oryza</taxon>
    </lineage>
</organism>
<dbReference type="Proteomes" id="UP000026962">
    <property type="component" value="Chromosome 3"/>
</dbReference>
<dbReference type="EnsemblPlants" id="OPUNC03G20060.1">
    <property type="protein sequence ID" value="OPUNC03G20060.1"/>
    <property type="gene ID" value="OPUNC03G20060"/>
</dbReference>
<evidence type="ECO:0000313" key="2">
    <source>
        <dbReference type="Proteomes" id="UP000026962"/>
    </source>
</evidence>